<dbReference type="AlphaFoldDB" id="A0A923I9X7"/>
<dbReference type="PANTHER" id="PTHR42861">
    <property type="entry name" value="CALCIUM-TRANSPORTING ATPASE"/>
    <property type="match status" value="1"/>
</dbReference>
<feature type="transmembrane region" description="Helical" evidence="6">
    <location>
        <begin position="606"/>
        <end position="630"/>
    </location>
</feature>
<dbReference type="InterPro" id="IPR023299">
    <property type="entry name" value="ATPase_P-typ_cyto_dom_N"/>
</dbReference>
<keyword evidence="2 6" id="KW-0812">Transmembrane</keyword>
<dbReference type="SFLD" id="SFLDF00027">
    <property type="entry name" value="p-type_atpase"/>
    <property type="match status" value="1"/>
</dbReference>
<keyword evidence="9" id="KW-1185">Reference proteome</keyword>
<feature type="transmembrane region" description="Helical" evidence="6">
    <location>
        <begin position="57"/>
        <end position="75"/>
    </location>
</feature>
<keyword evidence="3" id="KW-1278">Translocase</keyword>
<dbReference type="InterPro" id="IPR023214">
    <property type="entry name" value="HAD_sf"/>
</dbReference>
<keyword evidence="5 6" id="KW-0472">Membrane</keyword>
<sequence>MRRTDGTDKRKPVERLQPDPALGITFAQAAQRTARGWDNRSGAPLSKTTWQIIRDNVFTPFNLLFCVLGACLFAVGSYHNMMFLGIVVCNTLIGIIQELRVKRELSKITLLASPTAQVVREGRELRLPVEELVLDDVVRLSAGCQIPADAVLLEGALEVNEALLTGEADNVAKAAGAKLLSGSFVVSGRAAVRLDAVGPDAFAARITREAKRTSKNRSEMMRSLDRLLRWIGLALIPVAVVLFVKQYTLLHTGLEYAVTSTVGAVVGMIPEGLYLLTSLALAVGVLNLARRRTLVHELSCIENLARVDVLCLDKTGTLTESSMEVLEALPLAEGLDGPGLEALLGSFAHSGSDDNATARALKERFADGGLLAGAEEVAFSSARKWSGRRAQGRCLLLGAPEVLMGGRRKELDGLLAGPLSRGERALLLAQTDALPAGDAAPQTLRPLGLVLLSDKIRPEAPATLTYFREQGVNVKIISGDNPASVAAIARRAGVPGAERYIDLSPLADEEVAAAAERYTVFGRVTPEQKRILVQALKAAGHTVAMTGDGVNDVLALKDADCSVAMASGSEAAQQVSQLVLLDSDFSAMPAIVNEGRRVINNIQRSAALFLVKNILSLTLSLVLVFVAMPYPFVPLQLTLLSALTIGVPSFLLTLEPCYTKVRGKFMQGVLLRALPGGLTDVLCILGVMGASCLFHLPQAQVSTICTLLAGYIGMLVLYHVCKPFNRWRRAMWVALFIAFFACSVIGAKLLGLVWLNWISLGIFAFFAVLAPFLLLGLMKAAGIIHHRLRRGKNAGRAV</sequence>
<dbReference type="GO" id="GO:0016020">
    <property type="term" value="C:membrane"/>
    <property type="evidence" value="ECO:0007669"/>
    <property type="project" value="UniProtKB-SubCell"/>
</dbReference>
<dbReference type="InterPro" id="IPR023298">
    <property type="entry name" value="ATPase_P-typ_TM_dom_sf"/>
</dbReference>
<dbReference type="Gene3D" id="2.70.150.10">
    <property type="entry name" value="Calcium-transporting ATPase, cytoplasmic transduction domain A"/>
    <property type="match status" value="1"/>
</dbReference>
<dbReference type="GO" id="GO:0005524">
    <property type="term" value="F:ATP binding"/>
    <property type="evidence" value="ECO:0007669"/>
    <property type="project" value="InterPro"/>
</dbReference>
<feature type="transmembrane region" description="Helical" evidence="6">
    <location>
        <begin position="227"/>
        <end position="244"/>
    </location>
</feature>
<proteinExistence type="predicted"/>
<evidence type="ECO:0000256" key="6">
    <source>
        <dbReference type="SAM" id="Phobius"/>
    </source>
</evidence>
<organism evidence="8 9">
    <name type="scientific">Anaerofilum hominis</name>
    <dbReference type="NCBI Taxonomy" id="2763016"/>
    <lineage>
        <taxon>Bacteria</taxon>
        <taxon>Bacillati</taxon>
        <taxon>Bacillota</taxon>
        <taxon>Clostridia</taxon>
        <taxon>Eubacteriales</taxon>
        <taxon>Oscillospiraceae</taxon>
        <taxon>Anaerofilum</taxon>
    </lineage>
</organism>
<dbReference type="SUPFAM" id="SSF56784">
    <property type="entry name" value="HAD-like"/>
    <property type="match status" value="1"/>
</dbReference>
<comment type="caution">
    <text evidence="8">The sequence shown here is derived from an EMBL/GenBank/DDBJ whole genome shotgun (WGS) entry which is preliminary data.</text>
</comment>
<accession>A0A923I9X7</accession>
<dbReference type="PROSITE" id="PS00154">
    <property type="entry name" value="ATPASE_E1_E2"/>
    <property type="match status" value="1"/>
</dbReference>
<feature type="transmembrane region" description="Helical" evidence="6">
    <location>
        <begin position="669"/>
        <end position="689"/>
    </location>
</feature>
<name>A0A923I9X7_9FIRM</name>
<dbReference type="InterPro" id="IPR036412">
    <property type="entry name" value="HAD-like_sf"/>
</dbReference>
<protein>
    <submittedName>
        <fullName evidence="8">HAD-IC family P-type ATPase</fullName>
    </submittedName>
</protein>
<feature type="domain" description="P-type ATPase A" evidence="7">
    <location>
        <begin position="111"/>
        <end position="210"/>
    </location>
</feature>
<dbReference type="SUPFAM" id="SSF81653">
    <property type="entry name" value="Calcium ATPase, transduction domain A"/>
    <property type="match status" value="1"/>
</dbReference>
<dbReference type="NCBIfam" id="TIGR01494">
    <property type="entry name" value="ATPase_P-type"/>
    <property type="match status" value="2"/>
</dbReference>
<feature type="transmembrane region" description="Helical" evidence="6">
    <location>
        <begin position="732"/>
        <end position="754"/>
    </location>
</feature>
<dbReference type="InterPro" id="IPR044492">
    <property type="entry name" value="P_typ_ATPase_HD_dom"/>
</dbReference>
<dbReference type="EMBL" id="JACONZ010000002">
    <property type="protein sequence ID" value="MBC5580978.1"/>
    <property type="molecule type" value="Genomic_DNA"/>
</dbReference>
<evidence type="ECO:0000313" key="9">
    <source>
        <dbReference type="Proteomes" id="UP000659630"/>
    </source>
</evidence>
<feature type="transmembrane region" description="Helical" evidence="6">
    <location>
        <begin position="264"/>
        <end position="289"/>
    </location>
</feature>
<reference evidence="8" key="1">
    <citation type="submission" date="2020-08" db="EMBL/GenBank/DDBJ databases">
        <title>Genome public.</title>
        <authorList>
            <person name="Liu C."/>
            <person name="Sun Q."/>
        </authorList>
    </citation>
    <scope>NUCLEOTIDE SEQUENCE</scope>
    <source>
        <strain evidence="8">BX8</strain>
    </source>
</reference>
<dbReference type="Gene3D" id="1.20.1110.10">
    <property type="entry name" value="Calcium-transporting ATPase, transmembrane domain"/>
    <property type="match status" value="1"/>
</dbReference>
<evidence type="ECO:0000256" key="2">
    <source>
        <dbReference type="ARBA" id="ARBA00022692"/>
    </source>
</evidence>
<feature type="transmembrane region" description="Helical" evidence="6">
    <location>
        <begin position="701"/>
        <end position="720"/>
    </location>
</feature>
<dbReference type="InterPro" id="IPR001757">
    <property type="entry name" value="P_typ_ATPase"/>
</dbReference>
<dbReference type="Gene3D" id="3.40.50.1000">
    <property type="entry name" value="HAD superfamily/HAD-like"/>
    <property type="match status" value="1"/>
</dbReference>
<dbReference type="Proteomes" id="UP000659630">
    <property type="component" value="Unassembled WGS sequence"/>
</dbReference>
<dbReference type="Pfam" id="PF00702">
    <property type="entry name" value="Hydrolase"/>
    <property type="match status" value="1"/>
</dbReference>
<dbReference type="SUPFAM" id="SSF81665">
    <property type="entry name" value="Calcium ATPase, transmembrane domain M"/>
    <property type="match status" value="1"/>
</dbReference>
<dbReference type="Gene3D" id="3.40.1110.10">
    <property type="entry name" value="Calcium-transporting ATPase, cytoplasmic domain N"/>
    <property type="match status" value="1"/>
</dbReference>
<feature type="transmembrane region" description="Helical" evidence="6">
    <location>
        <begin position="81"/>
        <end position="99"/>
    </location>
</feature>
<keyword evidence="4 6" id="KW-1133">Transmembrane helix</keyword>
<dbReference type="InterPro" id="IPR018303">
    <property type="entry name" value="ATPase_P-typ_P_site"/>
</dbReference>
<dbReference type="InterPro" id="IPR059000">
    <property type="entry name" value="ATPase_P-type_domA"/>
</dbReference>
<dbReference type="GO" id="GO:0016887">
    <property type="term" value="F:ATP hydrolysis activity"/>
    <property type="evidence" value="ECO:0007669"/>
    <property type="project" value="InterPro"/>
</dbReference>
<dbReference type="RefSeq" id="WP_186887920.1">
    <property type="nucleotide sequence ID" value="NZ_JACONZ010000002.1"/>
</dbReference>
<evidence type="ECO:0000256" key="3">
    <source>
        <dbReference type="ARBA" id="ARBA00022967"/>
    </source>
</evidence>
<feature type="transmembrane region" description="Helical" evidence="6">
    <location>
        <begin position="636"/>
        <end position="657"/>
    </location>
</feature>
<gene>
    <name evidence="8" type="ORF">H8S23_05625</name>
</gene>
<comment type="subcellular location">
    <subcellularLocation>
        <location evidence="1">Membrane</location>
        <topology evidence="1">Multi-pass membrane protein</topology>
    </subcellularLocation>
</comment>
<evidence type="ECO:0000259" key="7">
    <source>
        <dbReference type="Pfam" id="PF00122"/>
    </source>
</evidence>
<dbReference type="Pfam" id="PF00122">
    <property type="entry name" value="E1-E2_ATPase"/>
    <property type="match status" value="1"/>
</dbReference>
<evidence type="ECO:0000256" key="5">
    <source>
        <dbReference type="ARBA" id="ARBA00023136"/>
    </source>
</evidence>
<evidence type="ECO:0000256" key="4">
    <source>
        <dbReference type="ARBA" id="ARBA00022989"/>
    </source>
</evidence>
<evidence type="ECO:0000313" key="8">
    <source>
        <dbReference type="EMBL" id="MBC5580978.1"/>
    </source>
</evidence>
<feature type="transmembrane region" description="Helical" evidence="6">
    <location>
        <begin position="760"/>
        <end position="782"/>
    </location>
</feature>
<dbReference type="SFLD" id="SFLDG00002">
    <property type="entry name" value="C1.7:_P-type_atpase_like"/>
    <property type="match status" value="1"/>
</dbReference>
<dbReference type="SFLD" id="SFLDS00003">
    <property type="entry name" value="Haloacid_Dehalogenase"/>
    <property type="match status" value="1"/>
</dbReference>
<dbReference type="InterPro" id="IPR008250">
    <property type="entry name" value="ATPase_P-typ_transduc_dom_A_sf"/>
</dbReference>
<dbReference type="PRINTS" id="PR00120">
    <property type="entry name" value="HATPASE"/>
</dbReference>
<evidence type="ECO:0000256" key="1">
    <source>
        <dbReference type="ARBA" id="ARBA00004141"/>
    </source>
</evidence>
<dbReference type="PRINTS" id="PR00119">
    <property type="entry name" value="CATATPASE"/>
</dbReference>